<evidence type="ECO:0000313" key="2">
    <source>
        <dbReference type="Proteomes" id="UP000016511"/>
    </source>
</evidence>
<dbReference type="EMBL" id="AWSJ01000270">
    <property type="protein sequence ID" value="ERI07508.1"/>
    <property type="molecule type" value="Genomic_DNA"/>
</dbReference>
<protein>
    <submittedName>
        <fullName evidence="1">Uncharacterized protein</fullName>
    </submittedName>
</protein>
<dbReference type="Proteomes" id="UP000016511">
    <property type="component" value="Unassembled WGS sequence"/>
</dbReference>
<evidence type="ECO:0000313" key="1">
    <source>
        <dbReference type="EMBL" id="ERI07508.1"/>
    </source>
</evidence>
<organism evidence="1 2">
    <name type="scientific">Aneurinibacillus aneurinilyticus ATCC 12856</name>
    <dbReference type="NCBI Taxonomy" id="649747"/>
    <lineage>
        <taxon>Bacteria</taxon>
        <taxon>Bacillati</taxon>
        <taxon>Bacillota</taxon>
        <taxon>Bacilli</taxon>
        <taxon>Bacillales</taxon>
        <taxon>Paenibacillaceae</taxon>
        <taxon>Aneurinibacillus group</taxon>
        <taxon>Aneurinibacillus</taxon>
    </lineage>
</organism>
<sequence>MAIPLIFVMSFSIQQCSNIHTKTSIYIIHSILITIFLPFLRQII</sequence>
<accession>U1WZ00</accession>
<reference evidence="1 2" key="1">
    <citation type="submission" date="2013-08" db="EMBL/GenBank/DDBJ databases">
        <authorList>
            <person name="Weinstock G."/>
            <person name="Sodergren E."/>
            <person name="Wylie T."/>
            <person name="Fulton L."/>
            <person name="Fulton R."/>
            <person name="Fronick C."/>
            <person name="O'Laughlin M."/>
            <person name="Godfrey J."/>
            <person name="Miner T."/>
            <person name="Herter B."/>
            <person name="Appelbaum E."/>
            <person name="Cordes M."/>
            <person name="Lek S."/>
            <person name="Wollam A."/>
            <person name="Pepin K.H."/>
            <person name="Palsikar V.B."/>
            <person name="Mitreva M."/>
            <person name="Wilson R.K."/>
        </authorList>
    </citation>
    <scope>NUCLEOTIDE SEQUENCE [LARGE SCALE GENOMIC DNA]</scope>
    <source>
        <strain evidence="1 2">ATCC 12856</strain>
    </source>
</reference>
<name>U1WZ00_ANEAE</name>
<dbReference type="STRING" id="649747.HMPREF0083_04410"/>
<gene>
    <name evidence="1" type="ORF">HMPREF0083_04410</name>
</gene>
<dbReference type="HOGENOM" id="CLU_3211725_0_0_9"/>
<dbReference type="AlphaFoldDB" id="U1WZ00"/>
<proteinExistence type="predicted"/>
<keyword evidence="2" id="KW-1185">Reference proteome</keyword>
<comment type="caution">
    <text evidence="1">The sequence shown here is derived from an EMBL/GenBank/DDBJ whole genome shotgun (WGS) entry which is preliminary data.</text>
</comment>